<comment type="caution">
    <text evidence="1">The sequence shown here is derived from an EMBL/GenBank/DDBJ whole genome shotgun (WGS) entry which is preliminary data.</text>
</comment>
<dbReference type="EMBL" id="CAJVPY010041749">
    <property type="protein sequence ID" value="CAG8806848.1"/>
    <property type="molecule type" value="Genomic_DNA"/>
</dbReference>
<keyword evidence="2" id="KW-1185">Reference proteome</keyword>
<sequence length="52" mass="6074">NVSHWSAKNQLSEIFCNNSENCILRFVIEIDIYMTRKDLCFLALTPQNKIAK</sequence>
<organism evidence="1 2">
    <name type="scientific">Dentiscutata erythropus</name>
    <dbReference type="NCBI Taxonomy" id="1348616"/>
    <lineage>
        <taxon>Eukaryota</taxon>
        <taxon>Fungi</taxon>
        <taxon>Fungi incertae sedis</taxon>
        <taxon>Mucoromycota</taxon>
        <taxon>Glomeromycotina</taxon>
        <taxon>Glomeromycetes</taxon>
        <taxon>Diversisporales</taxon>
        <taxon>Gigasporaceae</taxon>
        <taxon>Dentiscutata</taxon>
    </lineage>
</organism>
<proteinExistence type="predicted"/>
<protein>
    <submittedName>
        <fullName evidence="1">24329_t:CDS:1</fullName>
    </submittedName>
</protein>
<gene>
    <name evidence="1" type="ORF">DERYTH_LOCUS24554</name>
</gene>
<dbReference type="AlphaFoldDB" id="A0A9N9K1S7"/>
<evidence type="ECO:0000313" key="2">
    <source>
        <dbReference type="Proteomes" id="UP000789405"/>
    </source>
</evidence>
<dbReference type="Proteomes" id="UP000789405">
    <property type="component" value="Unassembled WGS sequence"/>
</dbReference>
<evidence type="ECO:0000313" key="1">
    <source>
        <dbReference type="EMBL" id="CAG8806848.1"/>
    </source>
</evidence>
<name>A0A9N9K1S7_9GLOM</name>
<reference evidence="1" key="1">
    <citation type="submission" date="2021-06" db="EMBL/GenBank/DDBJ databases">
        <authorList>
            <person name="Kallberg Y."/>
            <person name="Tangrot J."/>
            <person name="Rosling A."/>
        </authorList>
    </citation>
    <scope>NUCLEOTIDE SEQUENCE</scope>
    <source>
        <strain evidence="1">MA453B</strain>
    </source>
</reference>
<accession>A0A9N9K1S7</accession>
<feature type="non-terminal residue" evidence="1">
    <location>
        <position position="1"/>
    </location>
</feature>